<dbReference type="Pfam" id="PF13692">
    <property type="entry name" value="Glyco_trans_1_4"/>
    <property type="match status" value="1"/>
</dbReference>
<dbReference type="Proteomes" id="UP000580654">
    <property type="component" value="Unassembled WGS sequence"/>
</dbReference>
<dbReference type="EMBL" id="JACIJD010000036">
    <property type="protein sequence ID" value="MBB5696284.1"/>
    <property type="molecule type" value="Genomic_DNA"/>
</dbReference>
<proteinExistence type="predicted"/>
<accession>A0A840YN51</accession>
<comment type="caution">
    <text evidence="1">The sequence shown here is derived from an EMBL/GenBank/DDBJ whole genome shotgun (WGS) entry which is preliminary data.</text>
</comment>
<protein>
    <submittedName>
        <fullName evidence="1">UDP-galactopyranose mutase</fullName>
        <ecNumber evidence="1">5.4.99.9</ecNumber>
    </submittedName>
</protein>
<dbReference type="GO" id="GO:0008767">
    <property type="term" value="F:UDP-galactopyranose mutase activity"/>
    <property type="evidence" value="ECO:0007669"/>
    <property type="project" value="UniProtKB-EC"/>
</dbReference>
<reference evidence="1 2" key="1">
    <citation type="submission" date="2020-08" db="EMBL/GenBank/DDBJ databases">
        <title>Genomic Encyclopedia of Type Strains, Phase IV (KMG-IV): sequencing the most valuable type-strain genomes for metagenomic binning, comparative biology and taxonomic classification.</title>
        <authorList>
            <person name="Goeker M."/>
        </authorList>
    </citation>
    <scope>NUCLEOTIDE SEQUENCE [LARGE SCALE GENOMIC DNA]</scope>
    <source>
        <strain evidence="1 2">DSM 25622</strain>
    </source>
</reference>
<keyword evidence="2" id="KW-1185">Reference proteome</keyword>
<organism evidence="1 2">
    <name type="scientific">Muricoccus pecuniae</name>
    <dbReference type="NCBI Taxonomy" id="693023"/>
    <lineage>
        <taxon>Bacteria</taxon>
        <taxon>Pseudomonadati</taxon>
        <taxon>Pseudomonadota</taxon>
        <taxon>Alphaproteobacteria</taxon>
        <taxon>Acetobacterales</taxon>
        <taxon>Roseomonadaceae</taxon>
        <taxon>Muricoccus</taxon>
    </lineage>
</organism>
<keyword evidence="1" id="KW-0413">Isomerase</keyword>
<dbReference type="Gene3D" id="3.40.50.2000">
    <property type="entry name" value="Glycogen Phosphorylase B"/>
    <property type="match status" value="1"/>
</dbReference>
<gene>
    <name evidence="1" type="ORF">FHS87_004354</name>
</gene>
<dbReference type="SUPFAM" id="SSF53756">
    <property type="entry name" value="UDP-Glycosyltransferase/glycogen phosphorylase"/>
    <property type="match status" value="1"/>
</dbReference>
<evidence type="ECO:0000313" key="1">
    <source>
        <dbReference type="EMBL" id="MBB5696284.1"/>
    </source>
</evidence>
<dbReference type="RefSeq" id="WP_184521457.1">
    <property type="nucleotide sequence ID" value="NZ_JACIJD010000036.1"/>
</dbReference>
<name>A0A840YN51_9PROT</name>
<sequence length="355" mass="39679">MTRAARDWHVVVLEDPRFEPPAPDLPRLERRVVEGGVELASPILPYWDGVPGSVERMQRALLDALLAEEGQPDLVWYYTPLAQSFAGHLTPRLVVYDCMDELSAFKDASPGLLLEERRLLRRADLVFTGGASLYEAKRGLHQHVHCFPSSVETAHFGQARDRALAEPPELAAIPHPRIGWFGVVDERMDLDFLAACAERRPDWSFVMIGPVVKIDSAALPQRPNIHWLGGRRYAELPMHLANWDAGFMPFALNEATRFISPTKTPEYLAAGLPVVSTAIADVVRPWGEEKLVGIAANADEAVAALARALEVPTAEWLERVDRRLSLMSWDRTWAGMRSLIRHAQVRVVQAKRGRG</sequence>
<dbReference type="AlphaFoldDB" id="A0A840YN51"/>
<evidence type="ECO:0000313" key="2">
    <source>
        <dbReference type="Proteomes" id="UP000580654"/>
    </source>
</evidence>
<dbReference type="EC" id="5.4.99.9" evidence="1"/>